<dbReference type="EMBL" id="KI913996">
    <property type="protein sequence ID" value="ETV92970.1"/>
    <property type="molecule type" value="Genomic_DNA"/>
</dbReference>
<accession>A0A024TFP9</accession>
<organism evidence="1">
    <name type="scientific">Aphanomyces invadans</name>
    <dbReference type="NCBI Taxonomy" id="157072"/>
    <lineage>
        <taxon>Eukaryota</taxon>
        <taxon>Sar</taxon>
        <taxon>Stramenopiles</taxon>
        <taxon>Oomycota</taxon>
        <taxon>Saprolegniomycetes</taxon>
        <taxon>Saprolegniales</taxon>
        <taxon>Verrucalvaceae</taxon>
        <taxon>Aphanomyces</taxon>
    </lineage>
</organism>
<gene>
    <name evidence="1" type="ORF">H310_12965</name>
</gene>
<dbReference type="RefSeq" id="XP_008878491.1">
    <property type="nucleotide sequence ID" value="XM_008880269.1"/>
</dbReference>
<name>A0A024TFP9_9STRA</name>
<protein>
    <submittedName>
        <fullName evidence="1">Uncharacterized protein</fullName>
    </submittedName>
</protein>
<dbReference type="AlphaFoldDB" id="A0A024TFP9"/>
<evidence type="ECO:0000313" key="1">
    <source>
        <dbReference type="EMBL" id="ETV92970.1"/>
    </source>
</evidence>
<reference evidence="1" key="1">
    <citation type="submission" date="2013-12" db="EMBL/GenBank/DDBJ databases">
        <title>The Genome Sequence of Aphanomyces invadans NJM9701.</title>
        <authorList>
            <consortium name="The Broad Institute Genomics Platform"/>
            <person name="Russ C."/>
            <person name="Tyler B."/>
            <person name="van West P."/>
            <person name="Dieguez-Uribeondo J."/>
            <person name="Young S.K."/>
            <person name="Zeng Q."/>
            <person name="Gargeya S."/>
            <person name="Fitzgerald M."/>
            <person name="Abouelleil A."/>
            <person name="Alvarado L."/>
            <person name="Chapman S.B."/>
            <person name="Gainer-Dewar J."/>
            <person name="Goldberg J."/>
            <person name="Griggs A."/>
            <person name="Gujja S."/>
            <person name="Hansen M."/>
            <person name="Howarth C."/>
            <person name="Imamovic A."/>
            <person name="Ireland A."/>
            <person name="Larimer J."/>
            <person name="McCowan C."/>
            <person name="Murphy C."/>
            <person name="Pearson M."/>
            <person name="Poon T.W."/>
            <person name="Priest M."/>
            <person name="Roberts A."/>
            <person name="Saif S."/>
            <person name="Shea T."/>
            <person name="Sykes S."/>
            <person name="Wortman J."/>
            <person name="Nusbaum C."/>
            <person name="Birren B."/>
        </authorList>
    </citation>
    <scope>NUCLEOTIDE SEQUENCE [LARGE SCALE GENOMIC DNA]</scope>
    <source>
        <strain evidence="1">NJM9701</strain>
    </source>
</reference>
<dbReference type="VEuPathDB" id="FungiDB:H310_12965"/>
<dbReference type="GeneID" id="20090015"/>
<sequence>MHMNTAVFKNVYDGRGECRCVSCFLMRASTLLSISPRLTWSPFQTNFTKQIRRVGPISGINSSPIDMQVSSKTPFTQAAGNAPSANSDASTIPQQNEIMWGVGDRRGPYILSQNYQFYSTRSPDDSITLEKPVNLCSLHDASHPYSILPMSLKTKHNLRPPRNATRSAAANGSNSFSWHLAGQNVFDGPSLGGGRSSPVVKIGCPFSAGTVTRETPVEPFHSMSRECLWIRMRIIQTKQN</sequence>
<proteinExistence type="predicted"/>